<dbReference type="GO" id="GO:0005975">
    <property type="term" value="P:carbohydrate metabolic process"/>
    <property type="evidence" value="ECO:0007669"/>
    <property type="project" value="InterPro"/>
</dbReference>
<dbReference type="Proteomes" id="UP000426246">
    <property type="component" value="Chromosome"/>
</dbReference>
<evidence type="ECO:0000259" key="2">
    <source>
        <dbReference type="PROSITE" id="PS51910"/>
    </source>
</evidence>
<dbReference type="RefSeq" id="WP_155701820.1">
    <property type="nucleotide sequence ID" value="NZ_CP034235.1"/>
</dbReference>
<name>A0A6B8RN11_9BACL</name>
<feature type="signal peptide" evidence="1">
    <location>
        <begin position="1"/>
        <end position="26"/>
    </location>
</feature>
<dbReference type="PANTHER" id="PTHR46066:SF2">
    <property type="entry name" value="CHITINASE DOMAIN-CONTAINING PROTEIN 1"/>
    <property type="match status" value="1"/>
</dbReference>
<sequence length="644" mass="73022">MHLFKNIRFSVIILLLICMIPVYSHAAEAANKTTLYRVYQNDQALEEYDNLDKAKYYASTLKHSHVEEITSRKWLADNLPRYRVYQNDAPLPDGEFTSLPQAKAFAASYNHASIKDLQAPGWVWDNYPKYRLFQGEITKDTWEFASIDDAKKEAKSYLNAHIILLEDNSWVWDNLTKQQKKAQRAQTKRYQIYQSETTKEEWKFSYLEDAIRIAAKLDNSTIVLFKPVIGGATNKIVYSNLKIYSVYQKENLVDSFVSLKNAIQFAMNYKHVSVRVGETTIWTNEASFKVMNGDELAGEFNIIAEAVAYALTVNDSLIINDINEVIWSNKSKLIYWGWNGSSSLTAIQNQLSTTIGLDIDSPSWFKLADASGKLDDASSQEAADWLFSQGFNVHPLVNNQFNAGMTTKFLADPNAQALFIQSLIDRCVELKLTGINVDFESLAGNDRDKFTAFIQNLTTYAHQKGLTVSLDLPRGSLKWNQLTAFDHIQLGGIVDYIMIMTYDQFYSGSATAGPVAGLNWVEEGIEEFLSYGIPREKIIMGIPFYVREWTLNKNGSLASNKAIYVEDIPDLLKGKSVKTTWDAAAGQNKIEYVEGGKTHVFWNENETTLLARVTLAKKLKIAGIAAWRLGYEPNSFWQTLMNEK</sequence>
<feature type="domain" description="GH18" evidence="2">
    <location>
        <begin position="330"/>
        <end position="644"/>
    </location>
</feature>
<dbReference type="InterPro" id="IPR017853">
    <property type="entry name" value="GH"/>
</dbReference>
<protein>
    <submittedName>
        <fullName evidence="3">Glycoside hydrolase family 18</fullName>
    </submittedName>
</protein>
<dbReference type="PANTHER" id="PTHR46066">
    <property type="entry name" value="CHITINASE DOMAIN-CONTAINING PROTEIN 1 FAMILY MEMBER"/>
    <property type="match status" value="1"/>
</dbReference>
<dbReference type="EMBL" id="CP034235">
    <property type="protein sequence ID" value="QGQ96748.1"/>
    <property type="molecule type" value="Genomic_DNA"/>
</dbReference>
<proteinExistence type="predicted"/>
<dbReference type="KEGG" id="ppsc:EHS13_18610"/>
<evidence type="ECO:0000313" key="3">
    <source>
        <dbReference type="EMBL" id="QGQ96748.1"/>
    </source>
</evidence>
<keyword evidence="3" id="KW-0378">Hydrolase</keyword>
<dbReference type="SMART" id="SM00636">
    <property type="entry name" value="Glyco_18"/>
    <property type="match status" value="1"/>
</dbReference>
<accession>A0A6B8RN11</accession>
<reference evidence="4" key="1">
    <citation type="submission" date="2018-11" db="EMBL/GenBank/DDBJ databases">
        <title>Complete genome sequence of Paenibacillus sp. ML311-T8.</title>
        <authorList>
            <person name="Nam Y.-D."/>
            <person name="Kang J."/>
            <person name="Chung W.-H."/>
            <person name="Park Y.S."/>
        </authorList>
    </citation>
    <scope>NUCLEOTIDE SEQUENCE [LARGE SCALE GENOMIC DNA]</scope>
    <source>
        <strain evidence="4">ML311-T8</strain>
    </source>
</reference>
<dbReference type="Gene3D" id="3.10.50.10">
    <property type="match status" value="1"/>
</dbReference>
<feature type="chain" id="PRO_5025498226" evidence="1">
    <location>
        <begin position="27"/>
        <end position="644"/>
    </location>
</feature>
<gene>
    <name evidence="3" type="ORF">EHS13_18610</name>
</gene>
<dbReference type="InterPro" id="IPR011583">
    <property type="entry name" value="Chitinase_II/V-like_cat"/>
</dbReference>
<evidence type="ECO:0000256" key="1">
    <source>
        <dbReference type="SAM" id="SignalP"/>
    </source>
</evidence>
<dbReference type="InterPro" id="IPR001223">
    <property type="entry name" value="Glyco_hydro18_cat"/>
</dbReference>
<dbReference type="Gene3D" id="3.20.20.80">
    <property type="entry name" value="Glycosidases"/>
    <property type="match status" value="1"/>
</dbReference>
<dbReference type="OrthoDB" id="9775889at2"/>
<dbReference type="AlphaFoldDB" id="A0A6B8RN11"/>
<evidence type="ECO:0000313" key="4">
    <source>
        <dbReference type="Proteomes" id="UP000426246"/>
    </source>
</evidence>
<organism evidence="3 4">
    <name type="scientific">Paenibacillus psychroresistens</name>
    <dbReference type="NCBI Taxonomy" id="1778678"/>
    <lineage>
        <taxon>Bacteria</taxon>
        <taxon>Bacillati</taxon>
        <taxon>Bacillota</taxon>
        <taxon>Bacilli</taxon>
        <taxon>Bacillales</taxon>
        <taxon>Paenibacillaceae</taxon>
        <taxon>Paenibacillus</taxon>
    </lineage>
</organism>
<keyword evidence="4" id="KW-1185">Reference proteome</keyword>
<dbReference type="InterPro" id="IPR029070">
    <property type="entry name" value="Chitinase_insertion_sf"/>
</dbReference>
<dbReference type="SUPFAM" id="SSF51445">
    <property type="entry name" value="(Trans)glycosidases"/>
    <property type="match status" value="1"/>
</dbReference>
<dbReference type="GO" id="GO:0016787">
    <property type="term" value="F:hydrolase activity"/>
    <property type="evidence" value="ECO:0007669"/>
    <property type="project" value="UniProtKB-KW"/>
</dbReference>
<keyword evidence="1" id="KW-0732">Signal</keyword>
<dbReference type="GO" id="GO:0008061">
    <property type="term" value="F:chitin binding"/>
    <property type="evidence" value="ECO:0007669"/>
    <property type="project" value="InterPro"/>
</dbReference>
<dbReference type="Pfam" id="PF00704">
    <property type="entry name" value="Glyco_hydro_18"/>
    <property type="match status" value="1"/>
</dbReference>
<dbReference type="PROSITE" id="PS51910">
    <property type="entry name" value="GH18_2"/>
    <property type="match status" value="1"/>
</dbReference>